<dbReference type="InterPro" id="IPR027385">
    <property type="entry name" value="Beta-barrel_OMP"/>
</dbReference>
<dbReference type="Pfam" id="PF13505">
    <property type="entry name" value="OMP_b-brl"/>
    <property type="match status" value="1"/>
</dbReference>
<comment type="caution">
    <text evidence="4">The sequence shown here is derived from an EMBL/GenBank/DDBJ whole genome shotgun (WGS) entry which is preliminary data.</text>
</comment>
<feature type="signal peptide" evidence="2">
    <location>
        <begin position="1"/>
        <end position="23"/>
    </location>
</feature>
<evidence type="ECO:0000313" key="5">
    <source>
        <dbReference type="Proteomes" id="UP000708576"/>
    </source>
</evidence>
<gene>
    <name evidence="4" type="ORF">KEM10_09460</name>
</gene>
<evidence type="ECO:0000256" key="2">
    <source>
        <dbReference type="SAM" id="SignalP"/>
    </source>
</evidence>
<sequence length="177" mass="19563">MKNLRFVIVLMAAILFAMPSLKAQDSSLGVRAGWQSALLSYDGETTDALSSFYVGVFKERKIVPLLHYGYGLEFAQMGGKDKDMDLEYKLGYIGIPVYAKAKVGPVYGLLGSGINVKISETDDIYQDKAKGIDVPVYAGVGLNFLMLSIEARYHWGLMEIQDQTKNQYLQIGLGLSF</sequence>
<protein>
    <submittedName>
        <fullName evidence="4">Outer membrane beta-barrel protein</fullName>
    </submittedName>
</protein>
<dbReference type="RefSeq" id="WP_212215746.1">
    <property type="nucleotide sequence ID" value="NZ_JAGUCO010000005.1"/>
</dbReference>
<dbReference type="Proteomes" id="UP000708576">
    <property type="component" value="Unassembled WGS sequence"/>
</dbReference>
<proteinExistence type="predicted"/>
<dbReference type="EMBL" id="JAGUCO010000005">
    <property type="protein sequence ID" value="MBS2098507.1"/>
    <property type="molecule type" value="Genomic_DNA"/>
</dbReference>
<organism evidence="4 5">
    <name type="scientific">Carboxylicivirga linearis</name>
    <dbReference type="NCBI Taxonomy" id="1628157"/>
    <lineage>
        <taxon>Bacteria</taxon>
        <taxon>Pseudomonadati</taxon>
        <taxon>Bacteroidota</taxon>
        <taxon>Bacteroidia</taxon>
        <taxon>Marinilabiliales</taxon>
        <taxon>Marinilabiliaceae</taxon>
        <taxon>Carboxylicivirga</taxon>
    </lineage>
</organism>
<accession>A0ABS5JUE4</accession>
<evidence type="ECO:0000259" key="3">
    <source>
        <dbReference type="Pfam" id="PF13505"/>
    </source>
</evidence>
<keyword evidence="5" id="KW-1185">Reference proteome</keyword>
<evidence type="ECO:0000256" key="1">
    <source>
        <dbReference type="ARBA" id="ARBA00022729"/>
    </source>
</evidence>
<reference evidence="4 5" key="1">
    <citation type="journal article" date="2015" name="Int. J. Syst. Evol. Microbiol.">
        <title>Carboxylicivirga linearis sp. nov., isolated from a sea cucumber culture pond.</title>
        <authorList>
            <person name="Wang F.Q."/>
            <person name="Zhou Y.X."/>
            <person name="Lin X.Z."/>
            <person name="Chen G.J."/>
            <person name="Du Z.J."/>
        </authorList>
    </citation>
    <scope>NUCLEOTIDE SEQUENCE [LARGE SCALE GENOMIC DNA]</scope>
    <source>
        <strain evidence="4 5">FB218</strain>
    </source>
</reference>
<keyword evidence="1 2" id="KW-0732">Signal</keyword>
<feature type="chain" id="PRO_5046858497" evidence="2">
    <location>
        <begin position="24"/>
        <end position="177"/>
    </location>
</feature>
<name>A0ABS5JUE4_9BACT</name>
<feature type="domain" description="Outer membrane protein beta-barrel" evidence="3">
    <location>
        <begin position="9"/>
        <end position="177"/>
    </location>
</feature>
<evidence type="ECO:0000313" key="4">
    <source>
        <dbReference type="EMBL" id="MBS2098507.1"/>
    </source>
</evidence>